<dbReference type="EMBL" id="FNAU01000015">
    <property type="protein sequence ID" value="SDE58915.1"/>
    <property type="molecule type" value="Genomic_DNA"/>
</dbReference>
<dbReference type="HAMAP" id="MF_01385">
    <property type="entry name" value="UreF"/>
    <property type="match status" value="1"/>
</dbReference>
<accession>A0A0K9EUP1</accession>
<dbReference type="Pfam" id="PF01730">
    <property type="entry name" value="UreF"/>
    <property type="match status" value="1"/>
</dbReference>
<evidence type="ECO:0000313" key="5">
    <source>
        <dbReference type="EMBL" id="SDE58915.1"/>
    </source>
</evidence>
<comment type="subunit">
    <text evidence="3">UreD, UreF and UreG form a complex that acts as a GTP-hydrolysis-dependent molecular chaperone, activating the urease apoprotein by helping to assemble the nickel containing metallocenter of UreC. The UreE protein probably delivers the nickel.</text>
</comment>
<dbReference type="InterPro" id="IPR038277">
    <property type="entry name" value="UreF_sf"/>
</dbReference>
<dbReference type="GO" id="GO:0016151">
    <property type="term" value="F:nickel cation binding"/>
    <property type="evidence" value="ECO:0007669"/>
    <property type="project" value="UniProtKB-UniRule"/>
</dbReference>
<dbReference type="EMBL" id="JAWNFU010000002">
    <property type="protein sequence ID" value="MDY5153238.1"/>
    <property type="molecule type" value="Genomic_DNA"/>
</dbReference>
<reference evidence="5" key="1">
    <citation type="submission" date="2016-10" db="EMBL/GenBank/DDBJ databases">
        <authorList>
            <person name="de Groot N.N."/>
        </authorList>
    </citation>
    <scope>NUCLEOTIDE SEQUENCE [LARGE SCALE GENOMIC DNA]</scope>
    <source>
        <strain evidence="5">DSM 20639</strain>
    </source>
</reference>
<reference evidence="4" key="4">
    <citation type="submission" date="2023-10" db="EMBL/GenBank/DDBJ databases">
        <title>Whole Genome based description of the genera Actinobaculum and Actinotignum reveals a complex phylogenetic relationship within the species included in the genus Actinotignum.</title>
        <authorList>
            <person name="Jensen C.S."/>
            <person name="Dargis R."/>
            <person name="Kemp M."/>
            <person name="Christensen J.J."/>
        </authorList>
    </citation>
    <scope>NUCLEOTIDE SEQUENCE</scope>
    <source>
        <strain evidence="4">Actinobaculum_suis_CCUG19206T</strain>
    </source>
</reference>
<evidence type="ECO:0000256" key="2">
    <source>
        <dbReference type="ARBA" id="ARBA00023186"/>
    </source>
</evidence>
<evidence type="ECO:0000313" key="6">
    <source>
        <dbReference type="EMBL" id="VDG76315.1"/>
    </source>
</evidence>
<keyword evidence="1 3" id="KW-0996">Nickel insertion</keyword>
<reference evidence="6 8" key="3">
    <citation type="submission" date="2018-11" db="EMBL/GenBank/DDBJ databases">
        <authorList>
            <consortium name="Pathogen Informatics"/>
        </authorList>
    </citation>
    <scope>NUCLEOTIDE SEQUENCE [LARGE SCALE GENOMIC DNA]</scope>
    <source>
        <strain evidence="6 8">NCTC10327</strain>
    </source>
</reference>
<evidence type="ECO:0000313" key="8">
    <source>
        <dbReference type="Proteomes" id="UP000269974"/>
    </source>
</evidence>
<name>A0A0K9EUP1_9ACTO</name>
<dbReference type="RefSeq" id="WP_049619385.1">
    <property type="nucleotide sequence ID" value="NZ_FNAU01000015.1"/>
</dbReference>
<dbReference type="Proteomes" id="UP001273799">
    <property type="component" value="Unassembled WGS sequence"/>
</dbReference>
<evidence type="ECO:0000313" key="4">
    <source>
        <dbReference type="EMBL" id="MDY5153238.1"/>
    </source>
</evidence>
<dbReference type="AlphaFoldDB" id="A0A0K9EUP1"/>
<dbReference type="PATRIC" id="fig|1657.3.peg.633"/>
<dbReference type="PANTHER" id="PTHR33620:SF1">
    <property type="entry name" value="UREASE ACCESSORY PROTEIN F"/>
    <property type="match status" value="1"/>
</dbReference>
<dbReference type="Gene3D" id="1.10.4190.10">
    <property type="entry name" value="Urease accessory protein UreF"/>
    <property type="match status" value="1"/>
</dbReference>
<proteinExistence type="inferred from homology"/>
<dbReference type="InterPro" id="IPR002639">
    <property type="entry name" value="UreF"/>
</dbReference>
<comment type="function">
    <text evidence="3">Required for maturation of urease via the functional incorporation of the urease nickel metallocenter.</text>
</comment>
<dbReference type="GO" id="GO:0005737">
    <property type="term" value="C:cytoplasm"/>
    <property type="evidence" value="ECO:0007669"/>
    <property type="project" value="UniProtKB-SubCell"/>
</dbReference>
<sequence>MPNTHTNTRADLVMWHLTDSALPTGGFAHSAGLETYIQTGKVGNAESFTDWLHGYVRQASFNDALAVKLAWELYHRDLPDESEAWKEELRELDALYRAAQTASQVRTSMSSMGKRMSIIASLISPDDPRITEYSEGIKSRRYHANPGIVTGLVLASVGTGKAEAVTAYLMQIMHSMVQNAIRAIPLGQDAGQRVIVNTYDVILQAADMTLAHDEADIGVVAPRLEIAQMEHETLRSRMFMS</sequence>
<evidence type="ECO:0000256" key="3">
    <source>
        <dbReference type="HAMAP-Rule" id="MF_01385"/>
    </source>
</evidence>
<evidence type="ECO:0000256" key="1">
    <source>
        <dbReference type="ARBA" id="ARBA00022988"/>
    </source>
</evidence>
<dbReference type="PANTHER" id="PTHR33620">
    <property type="entry name" value="UREASE ACCESSORY PROTEIN F"/>
    <property type="match status" value="1"/>
</dbReference>
<dbReference type="EMBL" id="UYIO01000001">
    <property type="protein sequence ID" value="VDG76315.1"/>
    <property type="molecule type" value="Genomic_DNA"/>
</dbReference>
<protein>
    <recommendedName>
        <fullName evidence="3">Urease accessory protein UreF</fullName>
    </recommendedName>
</protein>
<dbReference type="PIRSF" id="PIRSF009467">
    <property type="entry name" value="Ureas_acces_UreF"/>
    <property type="match status" value="1"/>
</dbReference>
<evidence type="ECO:0000313" key="7">
    <source>
        <dbReference type="Proteomes" id="UP000182744"/>
    </source>
</evidence>
<organism evidence="6 8">
    <name type="scientific">Actinobaculum suis</name>
    <dbReference type="NCBI Taxonomy" id="1657"/>
    <lineage>
        <taxon>Bacteria</taxon>
        <taxon>Bacillati</taxon>
        <taxon>Actinomycetota</taxon>
        <taxon>Actinomycetes</taxon>
        <taxon>Actinomycetales</taxon>
        <taxon>Actinomycetaceae</taxon>
        <taxon>Actinobaculum</taxon>
    </lineage>
</organism>
<comment type="similarity">
    <text evidence="3">Belongs to the UreF family.</text>
</comment>
<comment type="subcellular location">
    <subcellularLocation>
        <location evidence="3">Cytoplasm</location>
    </subcellularLocation>
</comment>
<keyword evidence="3" id="KW-0963">Cytoplasm</keyword>
<gene>
    <name evidence="3 6" type="primary">ureF</name>
    <name evidence="6" type="ORF">NCTC10327_00973</name>
    <name evidence="4" type="ORF">R6G71_04115</name>
    <name evidence="5" type="ORF">SAMN05421878_11512</name>
</gene>
<keyword evidence="2 3" id="KW-0143">Chaperone</keyword>
<dbReference type="STRING" id="1657.ACU20_08515"/>
<reference evidence="7" key="2">
    <citation type="submission" date="2016-10" db="EMBL/GenBank/DDBJ databases">
        <authorList>
            <person name="Varghese N."/>
        </authorList>
    </citation>
    <scope>NUCLEOTIDE SEQUENCE [LARGE SCALE GENOMIC DNA]</scope>
    <source>
        <strain evidence="7">DSM 20639</strain>
    </source>
</reference>
<dbReference type="Proteomes" id="UP000182744">
    <property type="component" value="Unassembled WGS sequence"/>
</dbReference>
<dbReference type="Proteomes" id="UP000269974">
    <property type="component" value="Unassembled WGS sequence"/>
</dbReference>
<keyword evidence="7" id="KW-1185">Reference proteome</keyword>